<comment type="caution">
    <text evidence="1">The sequence shown here is derived from an EMBL/GenBank/DDBJ whole genome shotgun (WGS) entry which is preliminary data.</text>
</comment>
<proteinExistence type="predicted"/>
<dbReference type="AlphaFoldDB" id="A0A1G1ZF76"/>
<evidence type="ECO:0000313" key="1">
    <source>
        <dbReference type="EMBL" id="OGY63181.1"/>
    </source>
</evidence>
<evidence type="ECO:0000313" key="2">
    <source>
        <dbReference type="Proteomes" id="UP000177960"/>
    </source>
</evidence>
<reference evidence="1 2" key="1">
    <citation type="journal article" date="2016" name="Nat. Commun.">
        <title>Thousands of microbial genomes shed light on interconnected biogeochemical processes in an aquifer system.</title>
        <authorList>
            <person name="Anantharaman K."/>
            <person name="Brown C.T."/>
            <person name="Hug L.A."/>
            <person name="Sharon I."/>
            <person name="Castelle C.J."/>
            <person name="Probst A.J."/>
            <person name="Thomas B.C."/>
            <person name="Singh A."/>
            <person name="Wilkins M.J."/>
            <person name="Karaoz U."/>
            <person name="Brodie E.L."/>
            <person name="Williams K.H."/>
            <person name="Hubbard S.S."/>
            <person name="Banfield J.F."/>
        </authorList>
    </citation>
    <scope>NUCLEOTIDE SEQUENCE [LARGE SCALE GENOMIC DNA]</scope>
</reference>
<accession>A0A1G1ZF76</accession>
<name>A0A1G1ZF76_9BACT</name>
<gene>
    <name evidence="1" type="ORF">A3B92_03715</name>
</gene>
<organism evidence="1 2">
    <name type="scientific">Candidatus Harrisonbacteria bacterium RIFCSPHIGHO2_02_FULL_42_16</name>
    <dbReference type="NCBI Taxonomy" id="1798404"/>
    <lineage>
        <taxon>Bacteria</taxon>
        <taxon>Candidatus Harrisoniibacteriota</taxon>
    </lineage>
</organism>
<sequence>MAKRELGDFKDWKRRQLLDKEFKKAMEDCDDDPFVEIAFNIAELFGLRELSCWFFSHRPFQI</sequence>
<protein>
    <submittedName>
        <fullName evidence="1">Uncharacterized protein</fullName>
    </submittedName>
</protein>
<dbReference type="Proteomes" id="UP000177960">
    <property type="component" value="Unassembled WGS sequence"/>
</dbReference>
<dbReference type="EMBL" id="MHJG01000025">
    <property type="protein sequence ID" value="OGY63181.1"/>
    <property type="molecule type" value="Genomic_DNA"/>
</dbReference>